<proteinExistence type="predicted"/>
<reference evidence="1" key="1">
    <citation type="submission" date="2017-05" db="UniProtKB">
        <authorList>
            <consortium name="EnsemblMetazoa"/>
        </authorList>
    </citation>
    <scope>IDENTIFICATION</scope>
</reference>
<dbReference type="EnsemblMetazoa" id="Aqu2.1.10685_001">
    <property type="protein sequence ID" value="Aqu2.1.10685_001"/>
    <property type="gene ID" value="Aqu2.1.10685"/>
</dbReference>
<organism evidence="1">
    <name type="scientific">Amphimedon queenslandica</name>
    <name type="common">Sponge</name>
    <dbReference type="NCBI Taxonomy" id="400682"/>
    <lineage>
        <taxon>Eukaryota</taxon>
        <taxon>Metazoa</taxon>
        <taxon>Porifera</taxon>
        <taxon>Demospongiae</taxon>
        <taxon>Heteroscleromorpha</taxon>
        <taxon>Haplosclerida</taxon>
        <taxon>Niphatidae</taxon>
        <taxon>Amphimedon</taxon>
    </lineage>
</organism>
<dbReference type="InterPro" id="IPR036383">
    <property type="entry name" value="TSP1_rpt_sf"/>
</dbReference>
<dbReference type="SMART" id="SM00209">
    <property type="entry name" value="TSP1"/>
    <property type="match status" value="1"/>
</dbReference>
<dbReference type="OrthoDB" id="6273859at2759"/>
<dbReference type="AlphaFoldDB" id="A0A1X7T8F3"/>
<accession>A0A1X7T8F3</accession>
<dbReference type="SUPFAM" id="SSF82895">
    <property type="entry name" value="TSP-1 type 1 repeat"/>
    <property type="match status" value="1"/>
</dbReference>
<dbReference type="InParanoid" id="A0A1X7T8F3"/>
<protein>
    <submittedName>
        <fullName evidence="1">Uncharacterized protein</fullName>
    </submittedName>
</protein>
<dbReference type="PROSITE" id="PS50092">
    <property type="entry name" value="TSP1"/>
    <property type="match status" value="1"/>
</dbReference>
<name>A0A1X7T8F3_AMPQE</name>
<sequence length="152" mass="16391">MGIMPIDPNNGAAWGEWTSCSATCRTGQRTRSRNCGHSDLSQCQTETEDCNSQDCPNPLRGLKSLGCYAVPAVMTELKLPVLENLTPDLSDSAITCEKAVEKCSMGALYFNYKAFVSGWDSASLALTGRRPILSSKDTSVEMGKAKILINSC</sequence>
<dbReference type="Gene3D" id="2.20.100.10">
    <property type="entry name" value="Thrombospondin type-1 (TSP1) repeat"/>
    <property type="match status" value="1"/>
</dbReference>
<evidence type="ECO:0000313" key="1">
    <source>
        <dbReference type="EnsemblMetazoa" id="Aqu2.1.10685_001"/>
    </source>
</evidence>
<dbReference type="InterPro" id="IPR000884">
    <property type="entry name" value="TSP1_rpt"/>
</dbReference>
<dbReference type="Pfam" id="PF00090">
    <property type="entry name" value="TSP_1"/>
    <property type="match status" value="1"/>
</dbReference>